<sequence length="85" mass="9916">MPFLGFHKDAITFVFLMHEIYLSCRIAFKVFFYDIVKNDNVKVHILACMYPLGLVVAHKKMLSHLHNHTSNENFAPCFQKCPSQE</sequence>
<accession>A0A2P2MMS0</accession>
<protein>
    <submittedName>
        <fullName evidence="1">Uncharacterized protein</fullName>
    </submittedName>
</protein>
<proteinExistence type="predicted"/>
<organism evidence="1">
    <name type="scientific">Rhizophora mucronata</name>
    <name type="common">Asiatic mangrove</name>
    <dbReference type="NCBI Taxonomy" id="61149"/>
    <lineage>
        <taxon>Eukaryota</taxon>
        <taxon>Viridiplantae</taxon>
        <taxon>Streptophyta</taxon>
        <taxon>Embryophyta</taxon>
        <taxon>Tracheophyta</taxon>
        <taxon>Spermatophyta</taxon>
        <taxon>Magnoliopsida</taxon>
        <taxon>eudicotyledons</taxon>
        <taxon>Gunneridae</taxon>
        <taxon>Pentapetalae</taxon>
        <taxon>rosids</taxon>
        <taxon>fabids</taxon>
        <taxon>Malpighiales</taxon>
        <taxon>Rhizophoraceae</taxon>
        <taxon>Rhizophora</taxon>
    </lineage>
</organism>
<evidence type="ECO:0000313" key="1">
    <source>
        <dbReference type="EMBL" id="MBX31534.1"/>
    </source>
</evidence>
<name>A0A2P2MMS0_RHIMU</name>
<dbReference type="EMBL" id="GGEC01051050">
    <property type="protein sequence ID" value="MBX31534.1"/>
    <property type="molecule type" value="Transcribed_RNA"/>
</dbReference>
<reference evidence="1" key="1">
    <citation type="submission" date="2018-02" db="EMBL/GenBank/DDBJ databases">
        <title>Rhizophora mucronata_Transcriptome.</title>
        <authorList>
            <person name="Meera S.P."/>
            <person name="Sreeshan A."/>
            <person name="Augustine A."/>
        </authorList>
    </citation>
    <scope>NUCLEOTIDE SEQUENCE</scope>
    <source>
        <tissue evidence="1">Leaf</tissue>
    </source>
</reference>
<dbReference type="AlphaFoldDB" id="A0A2P2MMS0"/>